<sequence length="101" mass="11600">MKPIIKVHITWWGFSTHIPCGNKNTMILDIYNPRMLKIFSAAANSISVHAKFLCFGFLDITWLPLRETGSPLDITSCICKFIGRILWSLALDIEPFLDQRF</sequence>
<name>A0A7C8Z9M8_OPUST</name>
<dbReference type="AlphaFoldDB" id="A0A7C8Z9M8"/>
<dbReference type="EMBL" id="GISG01106463">
    <property type="protein sequence ID" value="MBA4637716.1"/>
    <property type="molecule type" value="Transcribed_RNA"/>
</dbReference>
<protein>
    <submittedName>
        <fullName evidence="1">Uncharacterized protein</fullName>
    </submittedName>
</protein>
<reference evidence="1" key="2">
    <citation type="submission" date="2020-07" db="EMBL/GenBank/DDBJ databases">
        <authorList>
            <person name="Vera ALvarez R."/>
            <person name="Arias-Moreno D.M."/>
            <person name="Jimenez-Jacinto V."/>
            <person name="Jimenez-Bremont J.F."/>
            <person name="Swaminathan K."/>
            <person name="Moose S.P."/>
            <person name="Guerrero-Gonzalez M.L."/>
            <person name="Marino-Ramirez L."/>
            <person name="Landsman D."/>
            <person name="Rodriguez-Kessler M."/>
            <person name="Delgado-Sanchez P."/>
        </authorList>
    </citation>
    <scope>NUCLEOTIDE SEQUENCE</scope>
    <source>
        <tissue evidence="1">Cladode</tissue>
    </source>
</reference>
<organism evidence="1">
    <name type="scientific">Opuntia streptacantha</name>
    <name type="common">Prickly pear cactus</name>
    <name type="synonym">Opuntia cardona</name>
    <dbReference type="NCBI Taxonomy" id="393608"/>
    <lineage>
        <taxon>Eukaryota</taxon>
        <taxon>Viridiplantae</taxon>
        <taxon>Streptophyta</taxon>
        <taxon>Embryophyta</taxon>
        <taxon>Tracheophyta</taxon>
        <taxon>Spermatophyta</taxon>
        <taxon>Magnoliopsida</taxon>
        <taxon>eudicotyledons</taxon>
        <taxon>Gunneridae</taxon>
        <taxon>Pentapetalae</taxon>
        <taxon>Caryophyllales</taxon>
        <taxon>Cactineae</taxon>
        <taxon>Cactaceae</taxon>
        <taxon>Opuntioideae</taxon>
        <taxon>Opuntia</taxon>
    </lineage>
</organism>
<reference evidence="1" key="1">
    <citation type="journal article" date="2013" name="J. Plant Res.">
        <title>Effect of fungi and light on seed germination of three Opuntia species from semiarid lands of central Mexico.</title>
        <authorList>
            <person name="Delgado-Sanchez P."/>
            <person name="Jimenez-Bremont J.F."/>
            <person name="Guerrero-Gonzalez Mde L."/>
            <person name="Flores J."/>
        </authorList>
    </citation>
    <scope>NUCLEOTIDE SEQUENCE</scope>
    <source>
        <tissue evidence="1">Cladode</tissue>
    </source>
</reference>
<proteinExistence type="predicted"/>
<accession>A0A7C8Z9M8</accession>
<evidence type="ECO:0000313" key="1">
    <source>
        <dbReference type="EMBL" id="MBA4637716.1"/>
    </source>
</evidence>